<dbReference type="RefSeq" id="XP_024325855.1">
    <property type="nucleotide sequence ID" value="XM_024467213.1"/>
</dbReference>
<accession>A0A177AHB1</accession>
<dbReference type="GO" id="GO:0005737">
    <property type="term" value="C:cytoplasm"/>
    <property type="evidence" value="ECO:0007669"/>
    <property type="project" value="UniProtKB-SubCell"/>
</dbReference>
<proteinExistence type="inferred from homology"/>
<evidence type="ECO:0000256" key="2">
    <source>
        <dbReference type="ARBA" id="ARBA00022490"/>
    </source>
</evidence>
<dbReference type="InterPro" id="IPR023139">
    <property type="entry name" value="PBDC1-like_dom_sf"/>
</dbReference>
<evidence type="ECO:0000256" key="1">
    <source>
        <dbReference type="ARBA" id="ARBA00004496"/>
    </source>
</evidence>
<sequence>MSGPPAKFNAEEADNLEDIEKQFAVKAVQHMSTYWAILEKVKGSSLKLTKMDDDIYEHLRKDLPEFDPAATINEDEMKSKLGKEKWRNFMMFYDKKIDDYNFGTMLRTSPTEEYTQDGTIFVPRMQFYAVEIARNRNGLNDWIYEKAQNEKAVTES</sequence>
<dbReference type="InterPro" id="IPR021148">
    <property type="entry name" value="Polysacc_synth_dom"/>
</dbReference>
<dbReference type="PANTHER" id="PTHR13410">
    <property type="entry name" value="PROTEIN PBDC1"/>
    <property type="match status" value="1"/>
</dbReference>
<dbReference type="OrthoDB" id="10248897at2759"/>
<dbReference type="AlphaFoldDB" id="A0A177AHB1"/>
<evidence type="ECO:0000256" key="4">
    <source>
        <dbReference type="ARBA" id="ARBA00069779"/>
    </source>
</evidence>
<reference evidence="6" key="1">
    <citation type="submission" date="2016-03" db="EMBL/GenBank/DDBJ databases">
        <title>Updated assembly of Pseudogymnoascus destructans, the fungus causing white-nose syndrome of bats.</title>
        <authorList>
            <person name="Palmer J.M."/>
            <person name="Drees K.P."/>
            <person name="Foster J.T."/>
            <person name="Lindner D.L."/>
        </authorList>
    </citation>
    <scope>NUCLEOTIDE SEQUENCE [LARGE SCALE GENOMIC DNA]</scope>
    <source>
        <strain evidence="6">20631-21</strain>
    </source>
</reference>
<dbReference type="Pfam" id="PF04669">
    <property type="entry name" value="PBDC1"/>
    <property type="match status" value="1"/>
</dbReference>
<evidence type="ECO:0000259" key="5">
    <source>
        <dbReference type="Pfam" id="PF04669"/>
    </source>
</evidence>
<dbReference type="VEuPathDB" id="FungiDB:GMDG_01704"/>
<dbReference type="EMBL" id="KV441391">
    <property type="protein sequence ID" value="OAF60574.1"/>
    <property type="molecule type" value="Genomic_DNA"/>
</dbReference>
<protein>
    <recommendedName>
        <fullName evidence="4">Protein PBDC1 homolog</fullName>
    </recommendedName>
</protein>
<evidence type="ECO:0000313" key="6">
    <source>
        <dbReference type="EMBL" id="OAF60574.1"/>
    </source>
</evidence>
<dbReference type="FunFam" id="1.10.3560.10:FF:000001">
    <property type="entry name" value="Protein PBDC1 homolog"/>
    <property type="match status" value="1"/>
</dbReference>
<dbReference type="PANTHER" id="PTHR13410:SF9">
    <property type="entry name" value="PROTEIN PBDC1"/>
    <property type="match status" value="1"/>
</dbReference>
<dbReference type="Proteomes" id="UP000077154">
    <property type="component" value="Unassembled WGS sequence"/>
</dbReference>
<evidence type="ECO:0000256" key="3">
    <source>
        <dbReference type="ARBA" id="ARBA00061201"/>
    </source>
</evidence>
<dbReference type="InterPro" id="IPR008476">
    <property type="entry name" value="PBDC1_metazoa/fungi"/>
</dbReference>
<name>A0A177AHB1_9PEZI</name>
<dbReference type="GeneID" id="36286643"/>
<comment type="subcellular location">
    <subcellularLocation>
        <location evidence="1">Cytoplasm</location>
    </subcellularLocation>
</comment>
<feature type="domain" description="Polysaccharide biosynthesis" evidence="5">
    <location>
        <begin position="19"/>
        <end position="145"/>
    </location>
</feature>
<dbReference type="Gene3D" id="1.10.3560.10">
    <property type="entry name" value="yst0336 like domain"/>
    <property type="match status" value="1"/>
</dbReference>
<gene>
    <name evidence="6" type="ORF">VC83_03567</name>
</gene>
<keyword evidence="2" id="KW-0963">Cytoplasm</keyword>
<comment type="similarity">
    <text evidence="3">Belongs to the PBDC1 family.</text>
</comment>
<organism evidence="6">
    <name type="scientific">Pseudogymnoascus destructans</name>
    <dbReference type="NCBI Taxonomy" id="655981"/>
    <lineage>
        <taxon>Eukaryota</taxon>
        <taxon>Fungi</taxon>
        <taxon>Dikarya</taxon>
        <taxon>Ascomycota</taxon>
        <taxon>Pezizomycotina</taxon>
        <taxon>Leotiomycetes</taxon>
        <taxon>Thelebolales</taxon>
        <taxon>Thelebolaceae</taxon>
        <taxon>Pseudogymnoascus</taxon>
    </lineage>
</organism>
<dbReference type="eggNOG" id="KOG4093">
    <property type="taxonomic scope" value="Eukaryota"/>
</dbReference>